<dbReference type="EMBL" id="JAAVJD010000318">
    <property type="protein sequence ID" value="NJQ08479.1"/>
    <property type="molecule type" value="Genomic_DNA"/>
</dbReference>
<dbReference type="InterPro" id="IPR009081">
    <property type="entry name" value="PP-bd_ACP"/>
</dbReference>
<evidence type="ECO:0000256" key="3">
    <source>
        <dbReference type="SAM" id="MobiDB-lite"/>
    </source>
</evidence>
<dbReference type="PANTHER" id="PTHR45527:SF1">
    <property type="entry name" value="FATTY ACID SYNTHASE"/>
    <property type="match status" value="1"/>
</dbReference>
<dbReference type="AlphaFoldDB" id="A0A7X6D5C7"/>
<dbReference type="InterPro" id="IPR025110">
    <property type="entry name" value="AMP-bd_C"/>
</dbReference>
<protein>
    <recommendedName>
        <fullName evidence="4">Carrier domain-containing protein</fullName>
    </recommendedName>
</protein>
<organism evidence="5 6">
    <name type="scientific">Streptomyces lonarensis</name>
    <dbReference type="NCBI Taxonomy" id="700599"/>
    <lineage>
        <taxon>Bacteria</taxon>
        <taxon>Bacillati</taxon>
        <taxon>Actinomycetota</taxon>
        <taxon>Actinomycetes</taxon>
        <taxon>Kitasatosporales</taxon>
        <taxon>Streptomycetaceae</taxon>
        <taxon>Streptomyces</taxon>
    </lineage>
</organism>
<keyword evidence="1" id="KW-0596">Phosphopantetheine</keyword>
<evidence type="ECO:0000259" key="4">
    <source>
        <dbReference type="PROSITE" id="PS50075"/>
    </source>
</evidence>
<dbReference type="Proteomes" id="UP000578686">
    <property type="component" value="Unassembled WGS sequence"/>
</dbReference>
<dbReference type="Gene3D" id="3.30.300.30">
    <property type="match status" value="1"/>
</dbReference>
<dbReference type="Gene3D" id="3.40.50.1820">
    <property type="entry name" value="alpha/beta hydrolase"/>
    <property type="match status" value="1"/>
</dbReference>
<gene>
    <name evidence="5" type="ORF">HCN56_23615</name>
</gene>
<proteinExistence type="predicted"/>
<feature type="region of interest" description="Disordered" evidence="3">
    <location>
        <begin position="205"/>
        <end position="293"/>
    </location>
</feature>
<dbReference type="GO" id="GO:0031177">
    <property type="term" value="F:phosphopantetheine binding"/>
    <property type="evidence" value="ECO:0007669"/>
    <property type="project" value="TreeGrafter"/>
</dbReference>
<dbReference type="InterPro" id="IPR036736">
    <property type="entry name" value="ACP-like_sf"/>
</dbReference>
<dbReference type="InterPro" id="IPR042099">
    <property type="entry name" value="ANL_N_sf"/>
</dbReference>
<evidence type="ECO:0000256" key="1">
    <source>
        <dbReference type="ARBA" id="ARBA00022450"/>
    </source>
</evidence>
<dbReference type="SUPFAM" id="SSF56801">
    <property type="entry name" value="Acetyl-CoA synthetase-like"/>
    <property type="match status" value="1"/>
</dbReference>
<feature type="domain" description="Carrier" evidence="4">
    <location>
        <begin position="133"/>
        <end position="209"/>
    </location>
</feature>
<dbReference type="InterPro" id="IPR045851">
    <property type="entry name" value="AMP-bd_C_sf"/>
</dbReference>
<keyword evidence="6" id="KW-1185">Reference proteome</keyword>
<accession>A0A7X6D5C7</accession>
<comment type="caution">
    <text evidence="5">The sequence shown here is derived from an EMBL/GenBank/DDBJ whole genome shotgun (WGS) entry which is preliminary data.</text>
</comment>
<dbReference type="GO" id="GO:0044550">
    <property type="term" value="P:secondary metabolite biosynthetic process"/>
    <property type="evidence" value="ECO:0007669"/>
    <property type="project" value="TreeGrafter"/>
</dbReference>
<feature type="compositionally biased region" description="Low complexity" evidence="3">
    <location>
        <begin position="242"/>
        <end position="267"/>
    </location>
</feature>
<dbReference type="FunFam" id="3.30.300.30:FF:000010">
    <property type="entry name" value="Enterobactin synthetase component F"/>
    <property type="match status" value="1"/>
</dbReference>
<reference evidence="5 6" key="1">
    <citation type="submission" date="2020-03" db="EMBL/GenBank/DDBJ databases">
        <title>Draft genome of Streptomyces sp. ventii, isolated from the Axial Seamount in the Pacific Ocean, and resequencing of the two type strains Streptomyces lonarensis strain NCL 716 and Streptomyces bohaiensis strain 11A07.</title>
        <authorList>
            <person name="Loughran R.M."/>
            <person name="Pfannmuller K.M."/>
            <person name="Wasson B.J."/>
            <person name="Deadmond M.C."/>
            <person name="Paddock B.E."/>
            <person name="Koyack M.J."/>
            <person name="Gallegos D.A."/>
            <person name="Mitchell E.A."/>
            <person name="Ushijima B."/>
            <person name="Saw J.H."/>
            <person name="Mcphail K.L."/>
            <person name="Videau P."/>
        </authorList>
    </citation>
    <scope>NUCLEOTIDE SEQUENCE [LARGE SCALE GENOMIC DNA]</scope>
    <source>
        <strain evidence="5 6">NCL716</strain>
    </source>
</reference>
<feature type="non-terminal residue" evidence="5">
    <location>
        <position position="1"/>
    </location>
</feature>
<dbReference type="Gene3D" id="3.40.50.12780">
    <property type="entry name" value="N-terminal domain of ligase-like"/>
    <property type="match status" value="1"/>
</dbReference>
<dbReference type="GO" id="GO:0043041">
    <property type="term" value="P:amino acid activation for nonribosomal peptide biosynthetic process"/>
    <property type="evidence" value="ECO:0007669"/>
    <property type="project" value="TreeGrafter"/>
</dbReference>
<feature type="compositionally biased region" description="Low complexity" evidence="3">
    <location>
        <begin position="205"/>
        <end position="220"/>
    </location>
</feature>
<keyword evidence="2" id="KW-0597">Phosphoprotein</keyword>
<sequence length="293" mass="31319">GTRLYRTGDLAHWTPHGTIHYTGRTDTQTKIRGFRIEPAEIEAVLAADPAVAQVAVLVREDRAGQKRLVAYVVPHSGTAAEERALREVCARALPEHMVPARVVSLDAMPLTANGKLDRAALPEPTTAATEGRAPRTELETTLAGLFTTTLDAAHPLTIDDNFFDHGGHSLLAARLTNHIHTHTGTHLTIRDIFLNPTPATLAHHLTHTTPRTPQRQDTTAGGEGPGRPRARRRPALTRRTTDGALLAPAAATLAPDPDPDAGTATRPATPPVTPTPLPTAPAPAARRDERSPL</sequence>
<feature type="compositionally biased region" description="Pro residues" evidence="3">
    <location>
        <begin position="268"/>
        <end position="281"/>
    </location>
</feature>
<evidence type="ECO:0000256" key="2">
    <source>
        <dbReference type="ARBA" id="ARBA00022553"/>
    </source>
</evidence>
<dbReference type="InterPro" id="IPR029058">
    <property type="entry name" value="AB_hydrolase_fold"/>
</dbReference>
<name>A0A7X6D5C7_9ACTN</name>
<dbReference type="GO" id="GO:0005829">
    <property type="term" value="C:cytosol"/>
    <property type="evidence" value="ECO:0007669"/>
    <property type="project" value="TreeGrafter"/>
</dbReference>
<dbReference type="RefSeq" id="WP_245246941.1">
    <property type="nucleotide sequence ID" value="NZ_JAAVJD010000318.1"/>
</dbReference>
<dbReference type="PROSITE" id="PS50075">
    <property type="entry name" value="CARRIER"/>
    <property type="match status" value="1"/>
</dbReference>
<dbReference type="PANTHER" id="PTHR45527">
    <property type="entry name" value="NONRIBOSOMAL PEPTIDE SYNTHETASE"/>
    <property type="match status" value="1"/>
</dbReference>
<dbReference type="Pfam" id="PF00550">
    <property type="entry name" value="PP-binding"/>
    <property type="match status" value="1"/>
</dbReference>
<dbReference type="SUPFAM" id="SSF47336">
    <property type="entry name" value="ACP-like"/>
    <property type="match status" value="1"/>
</dbReference>
<evidence type="ECO:0000313" key="6">
    <source>
        <dbReference type="Proteomes" id="UP000578686"/>
    </source>
</evidence>
<dbReference type="Pfam" id="PF13193">
    <property type="entry name" value="AMP-binding_C"/>
    <property type="match status" value="1"/>
</dbReference>
<evidence type="ECO:0000313" key="5">
    <source>
        <dbReference type="EMBL" id="NJQ08479.1"/>
    </source>
</evidence>